<evidence type="ECO:0000256" key="3">
    <source>
        <dbReference type="ARBA" id="ARBA00023122"/>
    </source>
</evidence>
<dbReference type="AlphaFoldDB" id="A0A4E9FFE6"/>
<dbReference type="PROSITE" id="PS51371">
    <property type="entry name" value="CBS"/>
    <property type="match status" value="2"/>
</dbReference>
<evidence type="ECO:0000313" key="10">
    <source>
        <dbReference type="WBParaSite" id="Bm8471a.1"/>
    </source>
</evidence>
<dbReference type="PANTHER" id="PTHR13780:SF36">
    <property type="entry name" value="CBS DOMAIN-CONTAINING PROTEIN"/>
    <property type="match status" value="1"/>
</dbReference>
<reference evidence="9" key="1">
    <citation type="journal article" date="2007" name="Science">
        <title>Draft genome of the filarial nematode parasite Brugia malayi.</title>
        <authorList>
            <person name="Ghedin E."/>
            <person name="Wang S."/>
            <person name="Spiro D."/>
            <person name="Caler E."/>
            <person name="Zhao Q."/>
            <person name="Crabtree J."/>
            <person name="Allen J.E."/>
            <person name="Delcher A.L."/>
            <person name="Guiliano D.B."/>
            <person name="Miranda-Saavedra D."/>
            <person name="Angiuoli S.V."/>
            <person name="Creasy T."/>
            <person name="Amedeo P."/>
            <person name="Haas B."/>
            <person name="El-Sayed N.M."/>
            <person name="Wortman J.R."/>
            <person name="Feldblyum T."/>
            <person name="Tallon L."/>
            <person name="Schatz M."/>
            <person name="Shumway M."/>
            <person name="Koo H."/>
            <person name="Salzberg S.L."/>
            <person name="Schobel S."/>
            <person name="Pertea M."/>
            <person name="Pop M."/>
            <person name="White O."/>
            <person name="Barton G.J."/>
            <person name="Carlow C.K."/>
            <person name="Crawford M.J."/>
            <person name="Daub J."/>
            <person name="Dimmic M.W."/>
            <person name="Estes C.F."/>
            <person name="Foster J.M."/>
            <person name="Ganatra M."/>
            <person name="Gregory W.F."/>
            <person name="Johnson N.M."/>
            <person name="Jin J."/>
            <person name="Komuniecki R."/>
            <person name="Korf I."/>
            <person name="Kumar S."/>
            <person name="Laney S."/>
            <person name="Li B.W."/>
            <person name="Li W."/>
            <person name="Lindblom T.H."/>
            <person name="Lustigman S."/>
            <person name="Ma D."/>
            <person name="Maina C.V."/>
            <person name="Martin D.M."/>
            <person name="McCarter J.P."/>
            <person name="McReynolds L."/>
            <person name="Mitreva M."/>
            <person name="Nutman T.B."/>
            <person name="Parkinson J."/>
            <person name="Peregrin-Alvarez J.M."/>
            <person name="Poole C."/>
            <person name="Ren Q."/>
            <person name="Saunders L."/>
            <person name="Sluder A.E."/>
            <person name="Smith K."/>
            <person name="Stanke M."/>
            <person name="Unnasch T.R."/>
            <person name="Ware J."/>
            <person name="Wei A.D."/>
            <person name="Weil G."/>
            <person name="Williams D.J."/>
            <person name="Zhang Y."/>
            <person name="Williams S.A."/>
            <person name="Fraser-Liggett C."/>
            <person name="Slatko B."/>
            <person name="Blaxter M.L."/>
            <person name="Scott A.L."/>
        </authorList>
    </citation>
    <scope>NUCLEOTIDE SEQUENCE</scope>
    <source>
        <strain evidence="9">FR3</strain>
    </source>
</reference>
<gene>
    <name evidence="8 10" type="primary">Bma-aakg-5</name>
    <name evidence="8" type="ORF">BM_BM8471</name>
</gene>
<dbReference type="KEGG" id="bmy:BM_BM8471"/>
<feature type="domain" description="CBS" evidence="7">
    <location>
        <begin position="325"/>
        <end position="383"/>
    </location>
</feature>
<dbReference type="Gene3D" id="3.10.580.10">
    <property type="entry name" value="CBS-domain"/>
    <property type="match status" value="2"/>
</dbReference>
<evidence type="ECO:0000256" key="1">
    <source>
        <dbReference type="ARBA" id="ARBA00006750"/>
    </source>
</evidence>
<keyword evidence="2" id="KW-0677">Repeat</keyword>
<dbReference type="SUPFAM" id="SSF54631">
    <property type="entry name" value="CBS-domain pair"/>
    <property type="match status" value="2"/>
</dbReference>
<evidence type="ECO:0000256" key="6">
    <source>
        <dbReference type="SAM" id="MobiDB-lite"/>
    </source>
</evidence>
<dbReference type="CTD" id="66060277"/>
<reference evidence="8" key="2">
    <citation type="submission" date="2019-04" db="EMBL/GenBank/DDBJ databases">
        <authorList>
            <person name="Howe K."/>
            <person name="Paulini M."/>
            <person name="Williams G."/>
        </authorList>
    </citation>
    <scope>NUCLEOTIDE SEQUENCE [LARGE SCALE GENOMIC DNA]</scope>
    <source>
        <strain evidence="8">FR3</strain>
    </source>
</reference>
<protein>
    <submittedName>
        <fullName evidence="10">CBS domain-containing protein</fullName>
    </submittedName>
</protein>
<dbReference type="CDD" id="cd02205">
    <property type="entry name" value="CBS_pair_SF"/>
    <property type="match status" value="1"/>
</dbReference>
<proteinExistence type="inferred from homology"/>
<feature type="domain" description="CBS" evidence="7">
    <location>
        <begin position="395"/>
        <end position="455"/>
    </location>
</feature>
<accession>A0A5S6PWQ5</accession>
<reference evidence="10" key="3">
    <citation type="submission" date="2019-12" db="UniProtKB">
        <authorList>
            <consortium name="WormBaseParasite"/>
        </authorList>
    </citation>
    <scope>IDENTIFICATION</scope>
</reference>
<dbReference type="OrthoDB" id="418595at2759"/>
<keyword evidence="3 5" id="KW-0129">CBS domain</keyword>
<name>A0A4E9FFE6_BRUMA</name>
<dbReference type="EMBL" id="CAAKNF010000193">
    <property type="protein sequence ID" value="VIO94994.1"/>
    <property type="molecule type" value="Genomic_DNA"/>
</dbReference>
<organism evidence="8">
    <name type="scientific">Brugia malayi</name>
    <name type="common">Filarial nematode worm</name>
    <dbReference type="NCBI Taxonomy" id="6279"/>
    <lineage>
        <taxon>Eukaryota</taxon>
        <taxon>Metazoa</taxon>
        <taxon>Ecdysozoa</taxon>
        <taxon>Nematoda</taxon>
        <taxon>Chromadorea</taxon>
        <taxon>Rhabditida</taxon>
        <taxon>Spirurina</taxon>
        <taxon>Spiruromorpha</taxon>
        <taxon>Filarioidea</taxon>
        <taxon>Onchocercidae</taxon>
        <taxon>Brugia</taxon>
    </lineage>
</organism>
<dbReference type="PANTHER" id="PTHR13780">
    <property type="entry name" value="AMP-ACTIVATED PROTEIN KINASE, GAMMA REGULATORY SUBUNIT"/>
    <property type="match status" value="1"/>
</dbReference>
<dbReference type="STRING" id="6279.A0A5S6PWQ5"/>
<dbReference type="GeneID" id="66060277"/>
<sequence length="483" mass="54736">MNESDSNSEIQSGKNIYTNATNIPSLLSGITDSGVISNKRRGKQFRQRHDTQHERKNQQHSTILQTRILSGLRVLVGRQRSESMGSNEKQKVPWPPINKPLRRVQIECCPVESVYDLRDDNESYDLYDDARAFRRPRSNSTDFLILRKTSRPVSVDVIGLLDNNLDPYKQYMKVVDCYELAPHAGRVILVDSKVKLQKAFKVLIEWGVGSVVVWCSKRESVIALLTLTDFLISLLSQTSEESTTVEEAISANQLVWLDGSCKLLEACHEFCSNRIHRIVIYPDQTGDVLYLLTIKRILQAVHKQNRSLHFASWLDWDIKKSNIGTWKNLHTVSENDNLEMVARKMLDYRISSLPIIDDENRPVDVICKTDIAYALADAKSFKEQSKKLTTIEAIKNRQPMIFLSETDTVNHILDFALSRKDCRCVFVINPKSGKLTGAISLSDFISHILYTNLSSTLTSNTNNINTTTAIANAANTTTDITEN</sequence>
<dbReference type="Pfam" id="PF00571">
    <property type="entry name" value="CBS"/>
    <property type="match status" value="2"/>
</dbReference>
<feature type="compositionally biased region" description="Basic and acidic residues" evidence="6">
    <location>
        <begin position="47"/>
        <end position="57"/>
    </location>
</feature>
<evidence type="ECO:0000259" key="7">
    <source>
        <dbReference type="PROSITE" id="PS51371"/>
    </source>
</evidence>
<evidence type="ECO:0000313" key="8">
    <source>
        <dbReference type="EMBL" id="VIO94994.1"/>
    </source>
</evidence>
<comment type="similarity">
    <text evidence="1">Belongs to the 5'-AMP-activated protein kinase gamma subunit family.</text>
</comment>
<dbReference type="InterPro" id="IPR000644">
    <property type="entry name" value="CBS_dom"/>
</dbReference>
<dbReference type="WBParaSite" id="Bm8471a.1">
    <property type="protein sequence ID" value="Bm8471a.1"/>
    <property type="gene ID" value="WBGene00228732"/>
</dbReference>
<feature type="region of interest" description="Disordered" evidence="6">
    <location>
        <begin position="39"/>
        <end position="62"/>
    </location>
</feature>
<accession>A0A4E9FFE6</accession>
<dbReference type="SMART" id="SM00116">
    <property type="entry name" value="CBS"/>
    <property type="match status" value="4"/>
</dbReference>
<dbReference type="RefSeq" id="XP_042935368.1">
    <property type="nucleotide sequence ID" value="XM_043079434.1"/>
</dbReference>
<dbReference type="Proteomes" id="UP000006672">
    <property type="component" value="Unassembled WGS sequence"/>
</dbReference>
<evidence type="ECO:0000256" key="4">
    <source>
        <dbReference type="ARBA" id="ARBA00025878"/>
    </source>
</evidence>
<evidence type="ECO:0000256" key="2">
    <source>
        <dbReference type="ARBA" id="ARBA00022737"/>
    </source>
</evidence>
<evidence type="ECO:0000313" key="9">
    <source>
        <dbReference type="Proteomes" id="UP000006672"/>
    </source>
</evidence>
<dbReference type="InterPro" id="IPR046342">
    <property type="entry name" value="CBS_dom_sf"/>
</dbReference>
<comment type="subunit">
    <text evidence="4">AMPK is a heterotrimer of an alpha catalytic subunit (PRKAA1 or PRKAA2), a beta (PRKAB1 or PRKAB2) and a gamma non-catalytic subunits (PRKAG1, PRKAG2 or PRKAG3). Interacts with FNIP1 and FNIP2.</text>
</comment>
<evidence type="ECO:0000256" key="5">
    <source>
        <dbReference type="PROSITE-ProRule" id="PRU00703"/>
    </source>
</evidence>
<keyword evidence="9" id="KW-1185">Reference proteome</keyword>
<dbReference type="InterPro" id="IPR050511">
    <property type="entry name" value="AMPK_gamma/SDS23_families"/>
</dbReference>